<keyword evidence="3" id="KW-1185">Reference proteome</keyword>
<feature type="compositionally biased region" description="Basic residues" evidence="1">
    <location>
        <begin position="1"/>
        <end position="11"/>
    </location>
</feature>
<proteinExistence type="predicted"/>
<reference evidence="2" key="3">
    <citation type="submission" date="2025-09" db="UniProtKB">
        <authorList>
            <consortium name="Ensembl"/>
        </authorList>
    </citation>
    <scope>IDENTIFICATION</scope>
</reference>
<name>A0A8C2U1Q3_COTJA</name>
<organism evidence="2 3">
    <name type="scientific">Coturnix japonica</name>
    <name type="common">Japanese quail</name>
    <name type="synonym">Coturnix coturnix japonica</name>
    <dbReference type="NCBI Taxonomy" id="93934"/>
    <lineage>
        <taxon>Eukaryota</taxon>
        <taxon>Metazoa</taxon>
        <taxon>Chordata</taxon>
        <taxon>Craniata</taxon>
        <taxon>Vertebrata</taxon>
        <taxon>Euteleostomi</taxon>
        <taxon>Archelosauria</taxon>
        <taxon>Archosauria</taxon>
        <taxon>Dinosauria</taxon>
        <taxon>Saurischia</taxon>
        <taxon>Theropoda</taxon>
        <taxon>Coelurosauria</taxon>
        <taxon>Aves</taxon>
        <taxon>Neognathae</taxon>
        <taxon>Galloanserae</taxon>
        <taxon>Galliformes</taxon>
        <taxon>Phasianidae</taxon>
        <taxon>Perdicinae</taxon>
        <taxon>Coturnix</taxon>
    </lineage>
</organism>
<dbReference type="AlphaFoldDB" id="A0A8C2U1Q3"/>
<sequence>MKAAHSSRRLSRSAPGSSSARMYKDCNPGTGGGSSASTVSTAITPAASSAFEDDTGTIPPPRLRLRSQGWLLTAGIWAQSPKCPLLKSTFLSLPATYTSLTCQVLNGMSRFGPPGLSVGQ</sequence>
<feature type="region of interest" description="Disordered" evidence="1">
    <location>
        <begin position="1"/>
        <end position="39"/>
    </location>
</feature>
<evidence type="ECO:0000313" key="3">
    <source>
        <dbReference type="Proteomes" id="UP000694412"/>
    </source>
</evidence>
<dbReference type="Ensembl" id="ENSCJPT00005029482.1">
    <property type="protein sequence ID" value="ENSCJPP00005021475.1"/>
    <property type="gene ID" value="ENSCJPG00005017172.1"/>
</dbReference>
<dbReference type="Proteomes" id="UP000694412">
    <property type="component" value="Chromosome 1"/>
</dbReference>
<evidence type="ECO:0000313" key="2">
    <source>
        <dbReference type="Ensembl" id="ENSCJPP00005021475.1"/>
    </source>
</evidence>
<accession>A0A8C2U1Q3</accession>
<evidence type="ECO:0000256" key="1">
    <source>
        <dbReference type="SAM" id="MobiDB-lite"/>
    </source>
</evidence>
<reference evidence="2" key="1">
    <citation type="submission" date="2015-11" db="EMBL/GenBank/DDBJ databases">
        <authorList>
            <consortium name="International Coturnix japonica Genome Analysis Consortium"/>
            <person name="Warren W."/>
            <person name="Burt D.W."/>
            <person name="Antin P.B."/>
            <person name="Lanford R."/>
            <person name="Gros J."/>
            <person name="Wilson R.K."/>
        </authorList>
    </citation>
    <scope>NUCLEOTIDE SEQUENCE [LARGE SCALE GENOMIC DNA]</scope>
</reference>
<protein>
    <submittedName>
        <fullName evidence="2">Uncharacterized protein</fullName>
    </submittedName>
</protein>
<reference evidence="2" key="2">
    <citation type="submission" date="2025-08" db="UniProtKB">
        <authorList>
            <consortium name="Ensembl"/>
        </authorList>
    </citation>
    <scope>IDENTIFICATION</scope>
</reference>